<sequence>MIMTPPSYLDEYPSYYISVNMNCFTPFSYITTIRRDGWSSEVIADFEMGLPGLRKMSTVCLHGHECPIDEILESSPKVFRAGSYLWKSKGDTGPSTVNLYWEESSATSSSVLSCFLGKEKNATNALAKFMHSTILRRPGRSPDVARLDVTPQGHDYFDEIVVSMLIIERMRTSPSTIKDIPVSVFKELF</sequence>
<comment type="caution">
    <text evidence="2">The sequence shown here is derived from an EMBL/GenBank/DDBJ whole genome shotgun (WGS) entry which is preliminary data.</text>
</comment>
<feature type="domain" description="DUF6593" evidence="1">
    <location>
        <begin position="29"/>
        <end position="171"/>
    </location>
</feature>
<proteinExistence type="predicted"/>
<dbReference type="OrthoDB" id="3174721at2759"/>
<organism evidence="2 3">
    <name type="scientific">Gymnopilus junonius</name>
    <name type="common">Spectacular rustgill mushroom</name>
    <name type="synonym">Gymnopilus spectabilis subsp. junonius</name>
    <dbReference type="NCBI Taxonomy" id="109634"/>
    <lineage>
        <taxon>Eukaryota</taxon>
        <taxon>Fungi</taxon>
        <taxon>Dikarya</taxon>
        <taxon>Basidiomycota</taxon>
        <taxon>Agaricomycotina</taxon>
        <taxon>Agaricomycetes</taxon>
        <taxon>Agaricomycetidae</taxon>
        <taxon>Agaricales</taxon>
        <taxon>Agaricineae</taxon>
        <taxon>Hymenogastraceae</taxon>
        <taxon>Gymnopilus</taxon>
    </lineage>
</organism>
<dbReference type="AlphaFoldDB" id="A0A9P5TVC8"/>
<dbReference type="Proteomes" id="UP000724874">
    <property type="component" value="Unassembled WGS sequence"/>
</dbReference>
<gene>
    <name evidence="2" type="ORF">CPB84DRAFT_1760398</name>
</gene>
<protein>
    <recommendedName>
        <fullName evidence="1">DUF6593 domain-containing protein</fullName>
    </recommendedName>
</protein>
<dbReference type="InterPro" id="IPR046528">
    <property type="entry name" value="DUF6593"/>
</dbReference>
<dbReference type="EMBL" id="JADNYJ010000002">
    <property type="protein sequence ID" value="KAF8913123.1"/>
    <property type="molecule type" value="Genomic_DNA"/>
</dbReference>
<evidence type="ECO:0000313" key="3">
    <source>
        <dbReference type="Proteomes" id="UP000724874"/>
    </source>
</evidence>
<evidence type="ECO:0000259" key="1">
    <source>
        <dbReference type="Pfam" id="PF20236"/>
    </source>
</evidence>
<evidence type="ECO:0000313" key="2">
    <source>
        <dbReference type="EMBL" id="KAF8913123.1"/>
    </source>
</evidence>
<name>A0A9P5TVC8_GYMJU</name>
<accession>A0A9P5TVC8</accession>
<reference evidence="2" key="1">
    <citation type="submission" date="2020-11" db="EMBL/GenBank/DDBJ databases">
        <authorList>
            <consortium name="DOE Joint Genome Institute"/>
            <person name="Ahrendt S."/>
            <person name="Riley R."/>
            <person name="Andreopoulos W."/>
            <person name="LaButti K."/>
            <person name="Pangilinan J."/>
            <person name="Ruiz-duenas F.J."/>
            <person name="Barrasa J.M."/>
            <person name="Sanchez-Garcia M."/>
            <person name="Camarero S."/>
            <person name="Miyauchi S."/>
            <person name="Serrano A."/>
            <person name="Linde D."/>
            <person name="Babiker R."/>
            <person name="Drula E."/>
            <person name="Ayuso-Fernandez I."/>
            <person name="Pacheco R."/>
            <person name="Padilla G."/>
            <person name="Ferreira P."/>
            <person name="Barriuso J."/>
            <person name="Kellner H."/>
            <person name="Castanera R."/>
            <person name="Alfaro M."/>
            <person name="Ramirez L."/>
            <person name="Pisabarro A.G."/>
            <person name="Kuo A."/>
            <person name="Tritt A."/>
            <person name="Lipzen A."/>
            <person name="He G."/>
            <person name="Yan M."/>
            <person name="Ng V."/>
            <person name="Cullen D."/>
            <person name="Martin F."/>
            <person name="Rosso M.-N."/>
            <person name="Henrissat B."/>
            <person name="Hibbett D."/>
            <person name="Martinez A.T."/>
            <person name="Grigoriev I.V."/>
        </authorList>
    </citation>
    <scope>NUCLEOTIDE SEQUENCE</scope>
    <source>
        <strain evidence="2">AH 44721</strain>
    </source>
</reference>
<keyword evidence="3" id="KW-1185">Reference proteome</keyword>
<dbReference type="Pfam" id="PF20236">
    <property type="entry name" value="DUF6593"/>
    <property type="match status" value="1"/>
</dbReference>